<protein>
    <submittedName>
        <fullName evidence="1">Uncharacterized protein</fullName>
    </submittedName>
</protein>
<comment type="caution">
    <text evidence="1">The sequence shown here is derived from an EMBL/GenBank/DDBJ whole genome shotgun (WGS) entry which is preliminary data.</text>
</comment>
<reference evidence="1" key="1">
    <citation type="submission" date="2019-09" db="EMBL/GenBank/DDBJ databases">
        <authorList>
            <person name="Rodrigo-Torres L."/>
            <person name="Arahal R. D."/>
            <person name="Lucena T."/>
        </authorList>
    </citation>
    <scope>NUCLEOTIDE SEQUENCE</scope>
    <source>
        <strain evidence="1">ISS653</strain>
    </source>
</reference>
<evidence type="ECO:0000313" key="2">
    <source>
        <dbReference type="Proteomes" id="UP000356253"/>
    </source>
</evidence>
<sequence>MLFAIPNFAQNSKVKGYWIDGNEIVFTFNKDDYKKVTHDNYGLVKDFKDLDIENVVVSGNFNNWSRSGWKMKKIDECQYELRKNIEDFDDEFIWEFKFVINNTYWAEPSNRVPNITPAIDEFGGYLNSNNLKLYTTIPNENGNVKFFLEGHTKAKNVILSGTFSRWDKHFLKMKPTDKGWELTLDLQPGEYQYKFIVDGNWMEDPTNKDKAINEFGGYNSVIKVKKWVTFNLEGFQDASEVILTGTFNNWNENYYQMNKTKDGWSKKLYLSGGKHHYKYIVDGKWTIDSDNPILEYDGEGNVNCVKMVK</sequence>
<accession>A0AC61Y6M4</accession>
<gene>
    <name evidence="1" type="ORF">FVB9532_01416</name>
</gene>
<organism evidence="1 2">
    <name type="scientific">Mesonia oceanica</name>
    <dbReference type="NCBI Taxonomy" id="2687242"/>
    <lineage>
        <taxon>Bacteria</taxon>
        <taxon>Pseudomonadati</taxon>
        <taxon>Bacteroidota</taxon>
        <taxon>Flavobacteriia</taxon>
        <taxon>Flavobacteriales</taxon>
        <taxon>Flavobacteriaceae</taxon>
        <taxon>Mesonia</taxon>
    </lineage>
</organism>
<name>A0AC61Y6M4_9FLAO</name>
<dbReference type="Proteomes" id="UP000356253">
    <property type="component" value="Unassembled WGS sequence"/>
</dbReference>
<proteinExistence type="predicted"/>
<evidence type="ECO:0000313" key="1">
    <source>
        <dbReference type="EMBL" id="VVV00151.1"/>
    </source>
</evidence>
<keyword evidence="2" id="KW-1185">Reference proteome</keyword>
<dbReference type="EMBL" id="CABVMM010000004">
    <property type="protein sequence ID" value="VVV00151.1"/>
    <property type="molecule type" value="Genomic_DNA"/>
</dbReference>